<keyword evidence="5" id="KW-1017">Isopeptide bond</keyword>
<evidence type="ECO:0000256" key="11">
    <source>
        <dbReference type="ARBA" id="ARBA00023136"/>
    </source>
</evidence>
<evidence type="ECO:0000313" key="16">
    <source>
        <dbReference type="Proteomes" id="UP000001357"/>
    </source>
</evidence>
<evidence type="ECO:0000313" key="15">
    <source>
        <dbReference type="EMBL" id="EDQ90270.1"/>
    </source>
</evidence>
<evidence type="ECO:0000256" key="9">
    <source>
        <dbReference type="ARBA" id="ARBA00022843"/>
    </source>
</evidence>
<evidence type="ECO:0000256" key="5">
    <source>
        <dbReference type="ARBA" id="ARBA00022499"/>
    </source>
</evidence>
<comment type="subcellular location">
    <subcellularLocation>
        <location evidence="1">Endoplasmic reticulum membrane</location>
        <topology evidence="1">Single-pass type I membrane protein</topology>
    </subcellularLocation>
</comment>
<dbReference type="Proteomes" id="UP000001357">
    <property type="component" value="Unassembled WGS sequence"/>
</dbReference>
<sequence>MRLVLALAALAAFAAADICSNPDVKSEPSITGSPNMYDQTSYGVKFSVSCNGKRVTEPLTAYVNGQFVPVASSATGDYQVSWFAKNKDMSSGTTVVTFFDAASFQAAEEAAKPVSEADFSIAVPYSVPSAFSLPVPAEFIAMFVLGYLVYFTAKASAASK</sequence>
<name>A9UWT2_MONBE</name>
<evidence type="ECO:0000256" key="14">
    <source>
        <dbReference type="SAM" id="SignalP"/>
    </source>
</evidence>
<organism evidence="15 16">
    <name type="scientific">Monosiga brevicollis</name>
    <name type="common">Choanoflagellate</name>
    <dbReference type="NCBI Taxonomy" id="81824"/>
    <lineage>
        <taxon>Eukaryota</taxon>
        <taxon>Choanoflagellata</taxon>
        <taxon>Craspedida</taxon>
        <taxon>Salpingoecidae</taxon>
        <taxon>Monosiga</taxon>
    </lineage>
</organism>
<dbReference type="EMBL" id="CH991548">
    <property type="protein sequence ID" value="EDQ90270.1"/>
    <property type="molecule type" value="Genomic_DNA"/>
</dbReference>
<comment type="similarity">
    <text evidence="2">Belongs to the TRAP-delta family.</text>
</comment>
<keyword evidence="12" id="KW-1015">Disulfide bond</keyword>
<dbReference type="AlphaFoldDB" id="A9UWT2"/>
<evidence type="ECO:0000256" key="7">
    <source>
        <dbReference type="ARBA" id="ARBA00022729"/>
    </source>
</evidence>
<dbReference type="OMA" id="QCSNNPK"/>
<dbReference type="InterPro" id="IPR008855">
    <property type="entry name" value="TRAP-delta"/>
</dbReference>
<keyword evidence="8" id="KW-0256">Endoplasmic reticulum</keyword>
<evidence type="ECO:0000256" key="4">
    <source>
        <dbReference type="ARBA" id="ARBA00014387"/>
    </source>
</evidence>
<dbReference type="PANTHER" id="PTHR12731:SF1">
    <property type="entry name" value="TRANSLOCON-ASSOCIATED PROTEIN SUBUNIT DELTA"/>
    <property type="match status" value="1"/>
</dbReference>
<keyword evidence="11" id="KW-0472">Membrane</keyword>
<dbReference type="RefSeq" id="XP_001745037.1">
    <property type="nucleotide sequence ID" value="XM_001744985.1"/>
</dbReference>
<keyword evidence="6" id="KW-0812">Transmembrane</keyword>
<proteinExistence type="inferred from homology"/>
<evidence type="ECO:0000256" key="1">
    <source>
        <dbReference type="ARBA" id="ARBA00004115"/>
    </source>
</evidence>
<comment type="subunit">
    <text evidence="3">Heterotetramer of TRAP-alpha, TRAP-beta, TRAP-delta and TRAP-gamma.</text>
</comment>
<evidence type="ECO:0000256" key="3">
    <source>
        <dbReference type="ARBA" id="ARBA00011819"/>
    </source>
</evidence>
<reference evidence="15 16" key="1">
    <citation type="journal article" date="2008" name="Nature">
        <title>The genome of the choanoflagellate Monosiga brevicollis and the origin of metazoans.</title>
        <authorList>
            <consortium name="JGI Sequencing"/>
            <person name="King N."/>
            <person name="Westbrook M.J."/>
            <person name="Young S.L."/>
            <person name="Kuo A."/>
            <person name="Abedin M."/>
            <person name="Chapman J."/>
            <person name="Fairclough S."/>
            <person name="Hellsten U."/>
            <person name="Isogai Y."/>
            <person name="Letunic I."/>
            <person name="Marr M."/>
            <person name="Pincus D."/>
            <person name="Putnam N."/>
            <person name="Rokas A."/>
            <person name="Wright K.J."/>
            <person name="Zuzow R."/>
            <person name="Dirks W."/>
            <person name="Good M."/>
            <person name="Goodstein D."/>
            <person name="Lemons D."/>
            <person name="Li W."/>
            <person name="Lyons J.B."/>
            <person name="Morris A."/>
            <person name="Nichols S."/>
            <person name="Richter D.J."/>
            <person name="Salamov A."/>
            <person name="Bork P."/>
            <person name="Lim W.A."/>
            <person name="Manning G."/>
            <person name="Miller W.T."/>
            <person name="McGinnis W."/>
            <person name="Shapiro H."/>
            <person name="Tjian R."/>
            <person name="Grigoriev I.V."/>
            <person name="Rokhsar D."/>
        </authorList>
    </citation>
    <scope>NUCLEOTIDE SEQUENCE [LARGE SCALE GENOMIC DNA]</scope>
    <source>
        <strain evidence="16">MX1 / ATCC 50154</strain>
    </source>
</reference>
<dbReference type="GeneID" id="5890186"/>
<evidence type="ECO:0000256" key="6">
    <source>
        <dbReference type="ARBA" id="ARBA00022692"/>
    </source>
</evidence>
<gene>
    <name evidence="15" type="ORF">MONBRDRAFT_24558</name>
</gene>
<evidence type="ECO:0000256" key="13">
    <source>
        <dbReference type="ARBA" id="ARBA00031791"/>
    </source>
</evidence>
<evidence type="ECO:0000256" key="10">
    <source>
        <dbReference type="ARBA" id="ARBA00022989"/>
    </source>
</evidence>
<dbReference type="GO" id="GO:0012505">
    <property type="term" value="C:endomembrane system"/>
    <property type="evidence" value="ECO:0000318"/>
    <property type="project" value="GO_Central"/>
</dbReference>
<keyword evidence="9" id="KW-0832">Ubl conjugation</keyword>
<keyword evidence="16" id="KW-1185">Reference proteome</keyword>
<dbReference type="InParanoid" id="A9UWT2"/>
<evidence type="ECO:0000256" key="8">
    <source>
        <dbReference type="ARBA" id="ARBA00022824"/>
    </source>
</evidence>
<feature type="signal peptide" evidence="14">
    <location>
        <begin position="1"/>
        <end position="16"/>
    </location>
</feature>
<dbReference type="STRING" id="81824.A9UWT2"/>
<dbReference type="PANTHER" id="PTHR12731">
    <property type="entry name" value="TRANSLOCON-ASSOCIATED PROTEIN, DELTA SUBUNIT"/>
    <property type="match status" value="1"/>
</dbReference>
<protein>
    <recommendedName>
        <fullName evidence="4">Translocon-associated protein subunit delta</fullName>
    </recommendedName>
    <alternativeName>
        <fullName evidence="13">Signal sequence receptor subunit delta</fullName>
    </alternativeName>
</protein>
<evidence type="ECO:0000256" key="12">
    <source>
        <dbReference type="ARBA" id="ARBA00023157"/>
    </source>
</evidence>
<accession>A9UWT2</accession>
<feature type="chain" id="PRO_5002742510" description="Translocon-associated protein subunit delta" evidence="14">
    <location>
        <begin position="17"/>
        <end position="160"/>
    </location>
</feature>
<dbReference type="Pfam" id="PF05404">
    <property type="entry name" value="TRAP-delta"/>
    <property type="match status" value="1"/>
</dbReference>
<keyword evidence="7 14" id="KW-0732">Signal</keyword>
<dbReference type="KEGG" id="mbr:MONBRDRAFT_24558"/>
<evidence type="ECO:0000256" key="2">
    <source>
        <dbReference type="ARBA" id="ARBA00009294"/>
    </source>
</evidence>
<keyword evidence="10" id="KW-1133">Transmembrane helix</keyword>
<dbReference type="GO" id="GO:0005789">
    <property type="term" value="C:endoplasmic reticulum membrane"/>
    <property type="evidence" value="ECO:0007669"/>
    <property type="project" value="UniProtKB-SubCell"/>
</dbReference>